<dbReference type="Pfam" id="PF14301">
    <property type="entry name" value="DUF4376"/>
    <property type="match status" value="1"/>
</dbReference>
<evidence type="ECO:0000313" key="3">
    <source>
        <dbReference type="Proteomes" id="UP000258102"/>
    </source>
</evidence>
<evidence type="ECO:0000259" key="1">
    <source>
        <dbReference type="Pfam" id="PF14301"/>
    </source>
</evidence>
<evidence type="ECO:0000313" key="2">
    <source>
        <dbReference type="EMBL" id="AXR01648.1"/>
    </source>
</evidence>
<gene>
    <name evidence="2" type="ORF">D0511_05825</name>
</gene>
<proteinExistence type="predicted"/>
<feature type="domain" description="DUF4376" evidence="1">
    <location>
        <begin position="155"/>
        <end position="231"/>
    </location>
</feature>
<name>A0AAD0RH76_PSEO7</name>
<reference evidence="2 3" key="1">
    <citation type="submission" date="2018-08" db="EMBL/GenBank/DDBJ databases">
        <title>Whole Genome Sequences of Two Pseudoalteromonas piscicida Strains, DE1-A and DE2-A, which Exhibit Strong Antibacterial Activity against Vibrio vulnificus.</title>
        <authorList>
            <person name="Richards G.P."/>
            <person name="Needleman D.S."/>
            <person name="Watson M.A."/>
            <person name="Polson S.W."/>
        </authorList>
    </citation>
    <scope>NUCLEOTIDE SEQUENCE [LARGE SCALE GENOMIC DNA]</scope>
    <source>
        <strain evidence="2 3">DE2-A</strain>
    </source>
</reference>
<dbReference type="Proteomes" id="UP000258102">
    <property type="component" value="Chromosome 1"/>
</dbReference>
<protein>
    <recommendedName>
        <fullName evidence="1">DUF4376 domain-containing protein</fullName>
    </recommendedName>
</protein>
<sequence>MDKESAMNTEAENLTADAAEAAAVSYADVQTKIMLRHPQEQVDEVLQLAIEQEEAAYREAHAAWQTETTEVQAQIAEAQAHNAANPDELMPVPPLPMEPMLDLQARRACYRVEHVEVDLALTTETVNSRIEYDDEARVAYHHPATISHTEQQIAETKRERFKSQRAANVASIAVEVDGLVFDGDEQSQQRMVRAILLMTDSDTQRWVLANNAVAEVTKAQLTQACLLAAEQQSDLWIESY</sequence>
<dbReference type="EMBL" id="CP031761">
    <property type="protein sequence ID" value="AXR01648.1"/>
    <property type="molecule type" value="Genomic_DNA"/>
</dbReference>
<dbReference type="AlphaFoldDB" id="A0AAD0RH76"/>
<dbReference type="KEGG" id="ppis:B1L02_11915"/>
<dbReference type="InterPro" id="IPR025484">
    <property type="entry name" value="DUF4376"/>
</dbReference>
<organism evidence="2 3">
    <name type="scientific">Pseudoalteromonas piscicida</name>
    <dbReference type="NCBI Taxonomy" id="43662"/>
    <lineage>
        <taxon>Bacteria</taxon>
        <taxon>Pseudomonadati</taxon>
        <taxon>Pseudomonadota</taxon>
        <taxon>Gammaproteobacteria</taxon>
        <taxon>Alteromonadales</taxon>
        <taxon>Pseudoalteromonadaceae</taxon>
        <taxon>Pseudoalteromonas</taxon>
    </lineage>
</organism>
<accession>A0AAD0RH76</accession>